<comment type="cofactor">
    <cofactor evidence="1 10">
        <name>Mg(2+)</name>
        <dbReference type="ChEBI" id="CHEBI:18420"/>
    </cofactor>
</comment>
<comment type="caution">
    <text evidence="14">The sequence shown here is derived from an EMBL/GenBank/DDBJ whole genome shotgun (WGS) entry which is preliminary data.</text>
</comment>
<evidence type="ECO:0000256" key="5">
    <source>
        <dbReference type="ARBA" id="ARBA00022694"/>
    </source>
</evidence>
<dbReference type="GO" id="GO:0006400">
    <property type="term" value="P:tRNA modification"/>
    <property type="evidence" value="ECO:0007669"/>
    <property type="project" value="TreeGrafter"/>
</dbReference>
<evidence type="ECO:0000256" key="7">
    <source>
        <dbReference type="ARBA" id="ARBA00022840"/>
    </source>
</evidence>
<evidence type="ECO:0000256" key="3">
    <source>
        <dbReference type="ARBA" id="ARBA00005842"/>
    </source>
</evidence>
<sequence>MAPGIVVITGPTATGKTKLGVLLAKELGGEVVSADSMQIYRRMDIGTAKPTPEEMQGVPHHLIDVAEPYESWSAAKFVEAARSACLDILSRGRLPIVVGGTGLYIDSLVQGRSFGAVDETGETRRELEERYDEIGGPAMLRELSQLDPERAAKLHPADKKRIVRAYEVYLLTGRTITELDRESREREPDFDAKYIILGWASREEMYRRIDARVDEMVAQGLFREVEGLLREGLPDGSTAMQAIGYKEAVAALRGECSRDEAIEKIKRETRRYAKRQLTWLRQREGALRIDWEETPDLASALRDSTAFLLRCGIR</sequence>
<evidence type="ECO:0000256" key="4">
    <source>
        <dbReference type="ARBA" id="ARBA00022679"/>
    </source>
</evidence>
<evidence type="ECO:0000256" key="2">
    <source>
        <dbReference type="ARBA" id="ARBA00003213"/>
    </source>
</evidence>
<name>A0A9D1K8Y6_9FIRM</name>
<feature type="site" description="Interaction with substrate tRNA" evidence="10">
    <location>
        <position position="124"/>
    </location>
</feature>
<dbReference type="NCBIfam" id="TIGR00174">
    <property type="entry name" value="miaA"/>
    <property type="match status" value="1"/>
</dbReference>
<comment type="caution">
    <text evidence="10">Lacks conserved residue(s) required for the propagation of feature annotation.</text>
</comment>
<keyword evidence="7 10" id="KW-0067">ATP-binding</keyword>
<gene>
    <name evidence="10 14" type="primary">miaA</name>
    <name evidence="14" type="ORF">IAD42_09055</name>
</gene>
<dbReference type="InterPro" id="IPR018022">
    <property type="entry name" value="IPT"/>
</dbReference>
<comment type="catalytic activity">
    <reaction evidence="9 10 11">
        <text>adenosine(37) in tRNA + dimethylallyl diphosphate = N(6)-dimethylallyladenosine(37) in tRNA + diphosphate</text>
        <dbReference type="Rhea" id="RHEA:26482"/>
        <dbReference type="Rhea" id="RHEA-COMP:10162"/>
        <dbReference type="Rhea" id="RHEA-COMP:10375"/>
        <dbReference type="ChEBI" id="CHEBI:33019"/>
        <dbReference type="ChEBI" id="CHEBI:57623"/>
        <dbReference type="ChEBI" id="CHEBI:74411"/>
        <dbReference type="ChEBI" id="CHEBI:74415"/>
        <dbReference type="EC" id="2.5.1.75"/>
    </reaction>
</comment>
<dbReference type="PANTHER" id="PTHR11088:SF60">
    <property type="entry name" value="TRNA DIMETHYLALLYLTRANSFERASE"/>
    <property type="match status" value="1"/>
</dbReference>
<keyword evidence="6 10" id="KW-0547">Nucleotide-binding</keyword>
<organism evidence="14 15">
    <name type="scientific">Candidatus Scatomorpha pullistercoris</name>
    <dbReference type="NCBI Taxonomy" id="2840929"/>
    <lineage>
        <taxon>Bacteria</taxon>
        <taxon>Bacillati</taxon>
        <taxon>Bacillota</taxon>
        <taxon>Clostridia</taxon>
        <taxon>Eubacteriales</taxon>
        <taxon>Candidatus Scatomorpha</taxon>
    </lineage>
</organism>
<evidence type="ECO:0000256" key="12">
    <source>
        <dbReference type="RuleBase" id="RU003784"/>
    </source>
</evidence>
<feature type="site" description="Interaction with substrate tRNA" evidence="10">
    <location>
        <position position="101"/>
    </location>
</feature>
<comment type="subunit">
    <text evidence="10">Monomer.</text>
</comment>
<keyword evidence="5 10" id="KW-0819">tRNA processing</keyword>
<evidence type="ECO:0000256" key="6">
    <source>
        <dbReference type="ARBA" id="ARBA00022741"/>
    </source>
</evidence>
<evidence type="ECO:0000256" key="10">
    <source>
        <dbReference type="HAMAP-Rule" id="MF_00185"/>
    </source>
</evidence>
<dbReference type="EMBL" id="DVJS01000226">
    <property type="protein sequence ID" value="HIS98110.1"/>
    <property type="molecule type" value="Genomic_DNA"/>
</dbReference>
<comment type="similarity">
    <text evidence="3 10 13">Belongs to the IPP transferase family.</text>
</comment>
<accession>A0A9D1K8Y6</accession>
<evidence type="ECO:0000256" key="13">
    <source>
        <dbReference type="RuleBase" id="RU003785"/>
    </source>
</evidence>
<evidence type="ECO:0000256" key="1">
    <source>
        <dbReference type="ARBA" id="ARBA00001946"/>
    </source>
</evidence>
<keyword evidence="4 10" id="KW-0808">Transferase</keyword>
<dbReference type="Gene3D" id="3.40.50.300">
    <property type="entry name" value="P-loop containing nucleotide triphosphate hydrolases"/>
    <property type="match status" value="1"/>
</dbReference>
<dbReference type="Pfam" id="PF01715">
    <property type="entry name" value="IPPT"/>
    <property type="match status" value="1"/>
</dbReference>
<proteinExistence type="inferred from homology"/>
<dbReference type="HAMAP" id="MF_00185">
    <property type="entry name" value="IPP_trans"/>
    <property type="match status" value="1"/>
</dbReference>
<feature type="binding site" evidence="10">
    <location>
        <begin position="10"/>
        <end position="17"/>
    </location>
    <ligand>
        <name>ATP</name>
        <dbReference type="ChEBI" id="CHEBI:30616"/>
    </ligand>
</feature>
<keyword evidence="8 10" id="KW-0460">Magnesium</keyword>
<dbReference type="Proteomes" id="UP000886876">
    <property type="component" value="Unassembled WGS sequence"/>
</dbReference>
<dbReference type="SUPFAM" id="SSF52540">
    <property type="entry name" value="P-loop containing nucleoside triphosphate hydrolases"/>
    <property type="match status" value="2"/>
</dbReference>
<dbReference type="AlphaFoldDB" id="A0A9D1K8Y6"/>
<evidence type="ECO:0000313" key="14">
    <source>
        <dbReference type="EMBL" id="HIS98110.1"/>
    </source>
</evidence>
<feature type="region of interest" description="Interaction with substrate tRNA" evidence="10">
    <location>
        <begin position="35"/>
        <end position="38"/>
    </location>
</feature>
<protein>
    <recommendedName>
        <fullName evidence="10">tRNA dimethylallyltransferase</fullName>
        <ecNumber evidence="10">2.5.1.75</ecNumber>
    </recommendedName>
    <alternativeName>
        <fullName evidence="10">Dimethylallyl diphosphate:tRNA dimethylallyltransferase</fullName>
        <shortName evidence="10">DMAPP:tRNA dimethylallyltransferase</shortName>
        <shortName evidence="10">DMATase</shortName>
    </alternativeName>
    <alternativeName>
        <fullName evidence="10">Isopentenyl-diphosphate:tRNA isopentenyltransferase</fullName>
        <shortName evidence="10">IPP transferase</shortName>
        <shortName evidence="10">IPPT</shortName>
        <shortName evidence="10">IPTase</shortName>
    </alternativeName>
</protein>
<reference evidence="14" key="1">
    <citation type="submission" date="2020-10" db="EMBL/GenBank/DDBJ databases">
        <authorList>
            <person name="Gilroy R."/>
        </authorList>
    </citation>
    <scope>NUCLEOTIDE SEQUENCE</scope>
    <source>
        <strain evidence="14">ChiHecec3B27-6122</strain>
    </source>
</reference>
<dbReference type="InterPro" id="IPR039657">
    <property type="entry name" value="Dimethylallyltransferase"/>
</dbReference>
<feature type="binding site" evidence="10">
    <location>
        <begin position="12"/>
        <end position="17"/>
    </location>
    <ligand>
        <name>substrate</name>
    </ligand>
</feature>
<evidence type="ECO:0000256" key="9">
    <source>
        <dbReference type="ARBA" id="ARBA00049563"/>
    </source>
</evidence>
<dbReference type="EC" id="2.5.1.75" evidence="10"/>
<evidence type="ECO:0000313" key="15">
    <source>
        <dbReference type="Proteomes" id="UP000886876"/>
    </source>
</evidence>
<evidence type="ECO:0000256" key="8">
    <source>
        <dbReference type="ARBA" id="ARBA00022842"/>
    </source>
</evidence>
<evidence type="ECO:0000256" key="11">
    <source>
        <dbReference type="RuleBase" id="RU003783"/>
    </source>
</evidence>
<dbReference type="InterPro" id="IPR027417">
    <property type="entry name" value="P-loop_NTPase"/>
</dbReference>
<dbReference type="Gene3D" id="1.10.20.140">
    <property type="match status" value="1"/>
</dbReference>
<dbReference type="PANTHER" id="PTHR11088">
    <property type="entry name" value="TRNA DIMETHYLALLYLTRANSFERASE"/>
    <property type="match status" value="1"/>
</dbReference>
<comment type="function">
    <text evidence="2 10 12">Catalyzes the transfer of a dimethylallyl group onto the adenine at position 37 in tRNAs that read codons beginning with uridine, leading to the formation of N6-(dimethylallyl)adenosine (i(6)A).</text>
</comment>
<dbReference type="GO" id="GO:0052381">
    <property type="term" value="F:tRNA dimethylallyltransferase activity"/>
    <property type="evidence" value="ECO:0007669"/>
    <property type="project" value="UniProtKB-UniRule"/>
</dbReference>
<dbReference type="GO" id="GO:0005524">
    <property type="term" value="F:ATP binding"/>
    <property type="evidence" value="ECO:0007669"/>
    <property type="project" value="UniProtKB-UniRule"/>
</dbReference>
<reference evidence="14" key="2">
    <citation type="journal article" date="2021" name="PeerJ">
        <title>Extensive microbial diversity within the chicken gut microbiome revealed by metagenomics and culture.</title>
        <authorList>
            <person name="Gilroy R."/>
            <person name="Ravi A."/>
            <person name="Getino M."/>
            <person name="Pursley I."/>
            <person name="Horton D.L."/>
            <person name="Alikhan N.F."/>
            <person name="Baker D."/>
            <person name="Gharbi K."/>
            <person name="Hall N."/>
            <person name="Watson M."/>
            <person name="Adriaenssens E.M."/>
            <person name="Foster-Nyarko E."/>
            <person name="Jarju S."/>
            <person name="Secka A."/>
            <person name="Antonio M."/>
            <person name="Oren A."/>
            <person name="Chaudhuri R.R."/>
            <person name="La Ragione R."/>
            <person name="Hildebrand F."/>
            <person name="Pallen M.J."/>
        </authorList>
    </citation>
    <scope>NUCLEOTIDE SEQUENCE</scope>
    <source>
        <strain evidence="14">ChiHecec3B27-6122</strain>
    </source>
</reference>